<evidence type="ECO:0000313" key="4">
    <source>
        <dbReference type="EMBL" id="GIH05790.1"/>
    </source>
</evidence>
<organism evidence="4 5">
    <name type="scientific">Rhizocola hellebori</name>
    <dbReference type="NCBI Taxonomy" id="1392758"/>
    <lineage>
        <taxon>Bacteria</taxon>
        <taxon>Bacillati</taxon>
        <taxon>Actinomycetota</taxon>
        <taxon>Actinomycetes</taxon>
        <taxon>Micromonosporales</taxon>
        <taxon>Micromonosporaceae</taxon>
        <taxon>Rhizocola</taxon>
    </lineage>
</organism>
<dbReference type="Gene3D" id="3.30.420.40">
    <property type="match status" value="2"/>
</dbReference>
<evidence type="ECO:0008006" key="6">
    <source>
        <dbReference type="Google" id="ProtNLM"/>
    </source>
</evidence>
<dbReference type="Gene3D" id="3.90.640.10">
    <property type="entry name" value="Actin, Chain A, domain 4"/>
    <property type="match status" value="1"/>
</dbReference>
<dbReference type="SUPFAM" id="SSF50969">
    <property type="entry name" value="YVTN repeat-like/Quinoprotein amine dehydrogenase"/>
    <property type="match status" value="1"/>
</dbReference>
<evidence type="ECO:0000256" key="2">
    <source>
        <dbReference type="ARBA" id="ARBA00022840"/>
    </source>
</evidence>
<protein>
    <recommendedName>
        <fullName evidence="6">Hsp70 family protein</fullName>
    </recommendedName>
</protein>
<gene>
    <name evidence="4" type="ORF">Rhe02_38570</name>
</gene>
<dbReference type="SUPFAM" id="SSF51230">
    <property type="entry name" value="Single hybrid motif"/>
    <property type="match status" value="1"/>
</dbReference>
<evidence type="ECO:0000256" key="3">
    <source>
        <dbReference type="ARBA" id="ARBA00023186"/>
    </source>
</evidence>
<sequence length="562" mass="61177">MTQSILVVDFGNYETTAALVTEDQIQAIACPPAWNSHLDIHYLRTVVDAATTVAHSPIDRLSLTIPTSFGRDPAKREAVVAMAAEAGFADVELISDSVAAMLDPHTRPELPDDALVLLCDLGVTWSTTLIRLQPEQPLQLAEETAAESLTRAGLDILTDSALRWLTASCRAMVARANLHLSEVDAVVLVGGGARLPIAGQVLHAELGRPVLQPADPEFAVVRGAASWAAQATNGRAIKATPAAWRVEPLSWPTPDRARVLRWLVAEGQPYPHGACLAQVRTPDDRVYDLTALREGIMVEHRVRSGDYLPSGTIAAMARSAMLISNDRPTKHLALQVSGEWMLTADRRNLVEYADSGAYVRMRAISSGAVVEEVCPVTTPQHGRVFVRPGGQLALVSWDDVGHFAVWEVPSGRLMSQFQASATPLSVRVHEGDWRLVSEVDRKVSVGRYRRDVATMWDLGTGAVVDEIVGDDLGRRFTGFVDRSAQHGFAAEVRSPDGRLRAGSTRVDGHAAVWLHQADTDEELFRTDVATAGQVRSAFSADGHYLLNRWSTAQTTRLDVWKI</sequence>
<reference evidence="4" key="1">
    <citation type="submission" date="2021-01" db="EMBL/GenBank/DDBJ databases">
        <title>Whole genome shotgun sequence of Rhizocola hellebori NBRC 109834.</title>
        <authorList>
            <person name="Komaki H."/>
            <person name="Tamura T."/>
        </authorList>
    </citation>
    <scope>NUCLEOTIDE SEQUENCE</scope>
    <source>
        <strain evidence="4">NBRC 109834</strain>
    </source>
</reference>
<evidence type="ECO:0000313" key="5">
    <source>
        <dbReference type="Proteomes" id="UP000612899"/>
    </source>
</evidence>
<dbReference type="Pfam" id="PF00012">
    <property type="entry name" value="HSP70"/>
    <property type="match status" value="1"/>
</dbReference>
<name>A0A8J3Q8F9_9ACTN</name>
<proteinExistence type="predicted"/>
<dbReference type="Proteomes" id="UP000612899">
    <property type="component" value="Unassembled WGS sequence"/>
</dbReference>
<dbReference type="InterPro" id="IPR011053">
    <property type="entry name" value="Single_hybrid_motif"/>
</dbReference>
<keyword evidence="2" id="KW-0067">ATP-binding</keyword>
<comment type="caution">
    <text evidence="4">The sequence shown here is derived from an EMBL/GenBank/DDBJ whole genome shotgun (WGS) entry which is preliminary data.</text>
</comment>
<dbReference type="GO" id="GO:0005524">
    <property type="term" value="F:ATP binding"/>
    <property type="evidence" value="ECO:0007669"/>
    <property type="project" value="UniProtKB-KW"/>
</dbReference>
<dbReference type="GO" id="GO:0140662">
    <property type="term" value="F:ATP-dependent protein folding chaperone"/>
    <property type="evidence" value="ECO:0007669"/>
    <property type="project" value="InterPro"/>
</dbReference>
<evidence type="ECO:0000256" key="1">
    <source>
        <dbReference type="ARBA" id="ARBA00022741"/>
    </source>
</evidence>
<keyword evidence="1" id="KW-0547">Nucleotide-binding</keyword>
<dbReference type="SUPFAM" id="SSF53067">
    <property type="entry name" value="Actin-like ATPase domain"/>
    <property type="match status" value="2"/>
</dbReference>
<dbReference type="RefSeq" id="WP_203909625.1">
    <property type="nucleotide sequence ID" value="NZ_BONY01000021.1"/>
</dbReference>
<dbReference type="EMBL" id="BONY01000021">
    <property type="protein sequence ID" value="GIH05790.1"/>
    <property type="molecule type" value="Genomic_DNA"/>
</dbReference>
<dbReference type="AlphaFoldDB" id="A0A8J3Q8F9"/>
<dbReference type="InterPro" id="IPR011044">
    <property type="entry name" value="Quino_amine_DH_bsu"/>
</dbReference>
<dbReference type="InterPro" id="IPR013126">
    <property type="entry name" value="Hsp_70_fam"/>
</dbReference>
<keyword evidence="5" id="KW-1185">Reference proteome</keyword>
<dbReference type="InterPro" id="IPR043129">
    <property type="entry name" value="ATPase_NBD"/>
</dbReference>
<accession>A0A8J3Q8F9</accession>
<keyword evidence="3" id="KW-0143">Chaperone</keyword>